<keyword evidence="3" id="KW-1185">Reference proteome</keyword>
<dbReference type="STRING" id="486041.B0D5W5"/>
<evidence type="ECO:0000313" key="3">
    <source>
        <dbReference type="Proteomes" id="UP000001194"/>
    </source>
</evidence>
<sequence length="127" mass="14879">WLYKGVFTCPTELATGKNTHKYVDYAMHCMRLLQYHNIQPYIIFDGGPLPAKKNTEPNRKWRREENLSHLNALALQGKHREARECYVNCVDVTLQMAYQFIKACFFSSINRHQLIFPCLHLLPADSH</sequence>
<evidence type="ECO:0000259" key="1">
    <source>
        <dbReference type="Pfam" id="PF00752"/>
    </source>
</evidence>
<dbReference type="KEGG" id="lbc:LACBIDRAFT_233735"/>
<protein>
    <submittedName>
        <fullName evidence="2">Predicted protein</fullName>
    </submittedName>
</protein>
<dbReference type="PANTHER" id="PTHR11081:SF65">
    <property type="entry name" value="DNA DAMAGE-INDUCIBLE PROTEIN DIN7-RELATED"/>
    <property type="match status" value="1"/>
</dbReference>
<dbReference type="SUPFAM" id="SSF88723">
    <property type="entry name" value="PIN domain-like"/>
    <property type="match status" value="1"/>
</dbReference>
<feature type="non-terminal residue" evidence="2">
    <location>
        <position position="1"/>
    </location>
</feature>
<dbReference type="InterPro" id="IPR006084">
    <property type="entry name" value="XPG/Rad2"/>
</dbReference>
<dbReference type="PANTHER" id="PTHR11081">
    <property type="entry name" value="FLAP ENDONUCLEASE FAMILY MEMBER"/>
    <property type="match status" value="1"/>
</dbReference>
<dbReference type="AlphaFoldDB" id="B0D5W5"/>
<dbReference type="EMBL" id="DS547098">
    <property type="protein sequence ID" value="EDR10092.1"/>
    <property type="molecule type" value="Genomic_DNA"/>
</dbReference>
<dbReference type="GO" id="GO:0017108">
    <property type="term" value="F:5'-flap endonuclease activity"/>
    <property type="evidence" value="ECO:0007669"/>
    <property type="project" value="TreeGrafter"/>
</dbReference>
<name>B0D5W5_LACBS</name>
<dbReference type="InterPro" id="IPR006085">
    <property type="entry name" value="XPG_DNA_repair_N"/>
</dbReference>
<feature type="domain" description="XPG N-terminal" evidence="1">
    <location>
        <begin position="1"/>
        <end position="65"/>
    </location>
</feature>
<dbReference type="Proteomes" id="UP000001194">
    <property type="component" value="Unassembled WGS sequence"/>
</dbReference>
<dbReference type="HOGENOM" id="CLU_1975775_0_0_1"/>
<organism evidence="3">
    <name type="scientific">Laccaria bicolor (strain S238N-H82 / ATCC MYA-4686)</name>
    <name type="common">Bicoloured deceiver</name>
    <name type="synonym">Laccaria laccata var. bicolor</name>
    <dbReference type="NCBI Taxonomy" id="486041"/>
    <lineage>
        <taxon>Eukaryota</taxon>
        <taxon>Fungi</taxon>
        <taxon>Dikarya</taxon>
        <taxon>Basidiomycota</taxon>
        <taxon>Agaricomycotina</taxon>
        <taxon>Agaricomycetes</taxon>
        <taxon>Agaricomycetidae</taxon>
        <taxon>Agaricales</taxon>
        <taxon>Agaricineae</taxon>
        <taxon>Hydnangiaceae</taxon>
        <taxon>Laccaria</taxon>
    </lineage>
</organism>
<dbReference type="OrthoDB" id="26491at2759"/>
<gene>
    <name evidence="2" type="ORF">LACBIDRAFT_233735</name>
</gene>
<dbReference type="Pfam" id="PF00752">
    <property type="entry name" value="XPG_N"/>
    <property type="match status" value="1"/>
</dbReference>
<dbReference type="InterPro" id="IPR029060">
    <property type="entry name" value="PIN-like_dom_sf"/>
</dbReference>
<accession>B0D5W5</accession>
<proteinExistence type="predicted"/>
<evidence type="ECO:0000313" key="2">
    <source>
        <dbReference type="EMBL" id="EDR10092.1"/>
    </source>
</evidence>
<dbReference type="RefSeq" id="XP_001879477.1">
    <property type="nucleotide sequence ID" value="XM_001879442.1"/>
</dbReference>
<dbReference type="GeneID" id="6075016"/>
<dbReference type="InParanoid" id="B0D5W5"/>
<dbReference type="Gene3D" id="3.40.50.1010">
    <property type="entry name" value="5'-nuclease"/>
    <property type="match status" value="1"/>
</dbReference>
<reference evidence="2 3" key="1">
    <citation type="journal article" date="2008" name="Nature">
        <title>The genome of Laccaria bicolor provides insights into mycorrhizal symbiosis.</title>
        <authorList>
            <person name="Martin F."/>
            <person name="Aerts A."/>
            <person name="Ahren D."/>
            <person name="Brun A."/>
            <person name="Danchin E.G.J."/>
            <person name="Duchaussoy F."/>
            <person name="Gibon J."/>
            <person name="Kohler A."/>
            <person name="Lindquist E."/>
            <person name="Pereda V."/>
            <person name="Salamov A."/>
            <person name="Shapiro H.J."/>
            <person name="Wuyts J."/>
            <person name="Blaudez D."/>
            <person name="Buee M."/>
            <person name="Brokstein P."/>
            <person name="Canbaeck B."/>
            <person name="Cohen D."/>
            <person name="Courty P.E."/>
            <person name="Coutinho P.M."/>
            <person name="Delaruelle C."/>
            <person name="Detter J.C."/>
            <person name="Deveau A."/>
            <person name="DiFazio S."/>
            <person name="Duplessis S."/>
            <person name="Fraissinet-Tachet L."/>
            <person name="Lucic E."/>
            <person name="Frey-Klett P."/>
            <person name="Fourrey C."/>
            <person name="Feussner I."/>
            <person name="Gay G."/>
            <person name="Grimwood J."/>
            <person name="Hoegger P.J."/>
            <person name="Jain P."/>
            <person name="Kilaru S."/>
            <person name="Labbe J."/>
            <person name="Lin Y.C."/>
            <person name="Legue V."/>
            <person name="Le Tacon F."/>
            <person name="Marmeisse R."/>
            <person name="Melayah D."/>
            <person name="Montanini B."/>
            <person name="Muratet M."/>
            <person name="Nehls U."/>
            <person name="Niculita-Hirzel H."/>
            <person name="Oudot-Le Secq M.P."/>
            <person name="Peter M."/>
            <person name="Quesneville H."/>
            <person name="Rajashekar B."/>
            <person name="Reich M."/>
            <person name="Rouhier N."/>
            <person name="Schmutz J."/>
            <person name="Yin T."/>
            <person name="Chalot M."/>
            <person name="Henrissat B."/>
            <person name="Kuees U."/>
            <person name="Lucas S."/>
            <person name="Van de Peer Y."/>
            <person name="Podila G.K."/>
            <person name="Polle A."/>
            <person name="Pukkila P.J."/>
            <person name="Richardson P.M."/>
            <person name="Rouze P."/>
            <person name="Sanders I.R."/>
            <person name="Stajich J.E."/>
            <person name="Tunlid A."/>
            <person name="Tuskan G."/>
            <person name="Grigoriev I.V."/>
        </authorList>
    </citation>
    <scope>NUCLEOTIDE SEQUENCE [LARGE SCALE GENOMIC DNA]</scope>
    <source>
        <strain evidence="3">S238N-H82 / ATCC MYA-4686</strain>
    </source>
</reference>